<evidence type="ECO:0000256" key="11">
    <source>
        <dbReference type="SAM" id="MobiDB-lite"/>
    </source>
</evidence>
<dbReference type="Gene3D" id="3.40.50.300">
    <property type="entry name" value="P-loop containing nucleotide triphosphate hydrolases"/>
    <property type="match status" value="1"/>
</dbReference>
<dbReference type="SUPFAM" id="SSF52540">
    <property type="entry name" value="P-loop containing nucleoside triphosphate hydrolases"/>
    <property type="match status" value="1"/>
</dbReference>
<keyword evidence="6" id="KW-0809">Transit peptide</keyword>
<dbReference type="Pfam" id="PF22042">
    <property type="entry name" value="EF-G_D2"/>
    <property type="match status" value="1"/>
</dbReference>
<dbReference type="GO" id="GO:0003743">
    <property type="term" value="F:translation initiation factor activity"/>
    <property type="evidence" value="ECO:0007669"/>
    <property type="project" value="UniProtKB-KW"/>
</dbReference>
<dbReference type="Pfam" id="PF11987">
    <property type="entry name" value="IF-2"/>
    <property type="match status" value="1"/>
</dbReference>
<evidence type="ECO:0000256" key="6">
    <source>
        <dbReference type="ARBA" id="ARBA00022946"/>
    </source>
</evidence>
<feature type="compositionally biased region" description="Basic and acidic residues" evidence="11">
    <location>
        <begin position="515"/>
        <end position="526"/>
    </location>
</feature>
<sequence>MAWRVAGKKGIRASLANVLIIASRDPVVQSTKFDLEGAWTTLFASVKQIKSYNLNPGSRIVNDLNFFSNRYLIRSFHASPQVLARRDDESAWGLKTQRKGKFKKRPKSTTPPVEAPYVPPKLKRVARSLVDKTIEIFEGMTILELAKRCGESIPSVQSILVNAGEKFHSEFDPLGIDIAELVAMEVGVDVRRLHSNEGADVQLRSPVVTVMGHVDHGKTSLLDALRLTSVAAKEAGGITQHLGAFIVGMQSGASITFLDTPGHAAFSAMRARGAAITDVVVLVVAADDGVMPQTLEAMSHAKAAGVPMVVAINKCDKPTANPERVRLQLAAEGLLLEEMGGDVQVVEVSAINKIGLDKLEEALLLQAELMDLKARIDGPAQAYVVEARLDRGRGPLATAIVKAGTLVSGQCVVVGAEWGRIRAIRDTSGKLTDFARPAMPVEIEGLKGLPMAGDDIIVVHSEERARMLSEGRKKKRERDRLRKMEEEKQEKEKEKEEEEEESEGEEEEEEEKEAADDKEGQGDARRRGNRRRKEKIKLQERENKPKQPELPILVKADVQGTVEAVADAVKSLNSPQLPVFVVHVGVGPISQSDIDMAEACGACIVGFNIRNPPSSISLAAIQAGVKIKLHRVIYHLLEDIGNLIVEKAPGTFETQVAGEAQVLNIFELKGRSKAKGDDVKIAGCRVTDGRVTKSSTMRILRSGEVVFKGCCMSLKREKHDVDAVGKGNECGLVIQDYLDFRVGDIIQCLEQVNRKPKFISSENGAVRIEG</sequence>
<dbReference type="HAMAP" id="MF_00100_B">
    <property type="entry name" value="IF_2_B"/>
    <property type="match status" value="1"/>
</dbReference>
<accession>A0ABD2XV13</accession>
<dbReference type="PANTHER" id="PTHR43381">
    <property type="entry name" value="TRANSLATION INITIATION FACTOR IF-2-RELATED"/>
    <property type="match status" value="1"/>
</dbReference>
<dbReference type="InterPro" id="IPR005225">
    <property type="entry name" value="Small_GTP-bd"/>
</dbReference>
<evidence type="ECO:0000313" key="14">
    <source>
        <dbReference type="Proteomes" id="UP001630127"/>
    </source>
</evidence>
<feature type="compositionally biased region" description="Basic and acidic residues" evidence="11">
    <location>
        <begin position="478"/>
        <end position="494"/>
    </location>
</feature>
<evidence type="ECO:0000256" key="9">
    <source>
        <dbReference type="ARBA" id="ARBA00025162"/>
    </source>
</evidence>
<comment type="subcellular location">
    <subcellularLocation>
        <location evidence="1">Mitochondrion</location>
    </subcellularLocation>
</comment>
<evidence type="ECO:0000259" key="12">
    <source>
        <dbReference type="PROSITE" id="PS51722"/>
    </source>
</evidence>
<keyword evidence="3" id="KW-0396">Initiation factor</keyword>
<dbReference type="EMBL" id="JBJUIK010000016">
    <property type="protein sequence ID" value="KAL3499266.1"/>
    <property type="molecule type" value="Genomic_DNA"/>
</dbReference>
<keyword evidence="14" id="KW-1185">Reference proteome</keyword>
<proteinExistence type="inferred from homology"/>
<dbReference type="CDD" id="cd03702">
    <property type="entry name" value="IF2_mtIF2_II"/>
    <property type="match status" value="1"/>
</dbReference>
<protein>
    <recommendedName>
        <fullName evidence="10">Translation initiation factor IF-2, mitochondrial</fullName>
    </recommendedName>
</protein>
<dbReference type="InterPro" id="IPR053905">
    <property type="entry name" value="EF-G-like_DII"/>
</dbReference>
<evidence type="ECO:0000313" key="13">
    <source>
        <dbReference type="EMBL" id="KAL3499266.1"/>
    </source>
</evidence>
<feature type="domain" description="Tr-type G" evidence="12">
    <location>
        <begin position="203"/>
        <end position="373"/>
    </location>
</feature>
<keyword evidence="5" id="KW-0648">Protein biosynthesis</keyword>
<dbReference type="CDD" id="cd01887">
    <property type="entry name" value="IF2_eIF5B"/>
    <property type="match status" value="1"/>
</dbReference>
<dbReference type="InterPro" id="IPR000795">
    <property type="entry name" value="T_Tr_GTP-bd_dom"/>
</dbReference>
<comment type="caution">
    <text evidence="13">The sequence shown here is derived from an EMBL/GenBank/DDBJ whole genome shotgun (WGS) entry which is preliminary data.</text>
</comment>
<dbReference type="SUPFAM" id="SSF50447">
    <property type="entry name" value="Translation proteins"/>
    <property type="match status" value="2"/>
</dbReference>
<dbReference type="InterPro" id="IPR036925">
    <property type="entry name" value="TIF_IF2_dom3_sf"/>
</dbReference>
<dbReference type="FunFam" id="2.40.30.10:FF:000008">
    <property type="entry name" value="Translation initiation factor IF-2"/>
    <property type="match status" value="1"/>
</dbReference>
<comment type="function">
    <text evidence="9">One of the essential components for the initiation of protein synthesis. Protects formylmethionyl-tRNA from spontaneous hydrolysis and promotes its binding to the 30S ribosomal subunits. Also involved in the hydrolysis of GTP during the formation of the 70S ribosomal complex.</text>
</comment>
<dbReference type="InterPro" id="IPR023115">
    <property type="entry name" value="TIF_IF2_dom3"/>
</dbReference>
<dbReference type="AlphaFoldDB" id="A0ABD2XV13"/>
<evidence type="ECO:0000256" key="1">
    <source>
        <dbReference type="ARBA" id="ARBA00004173"/>
    </source>
</evidence>
<dbReference type="CDD" id="cd03692">
    <property type="entry name" value="mtIF2_IVc"/>
    <property type="match status" value="1"/>
</dbReference>
<gene>
    <name evidence="13" type="ORF">ACH5RR_038359</name>
</gene>
<dbReference type="SUPFAM" id="SSF52156">
    <property type="entry name" value="Initiation factor IF2/eIF5b, domain 3"/>
    <property type="match status" value="1"/>
</dbReference>
<dbReference type="InterPro" id="IPR000178">
    <property type="entry name" value="TF_IF2_bacterial-like"/>
</dbReference>
<evidence type="ECO:0000256" key="3">
    <source>
        <dbReference type="ARBA" id="ARBA00022540"/>
    </source>
</evidence>
<dbReference type="Gene3D" id="3.40.50.10050">
    <property type="entry name" value="Translation initiation factor IF- 2, domain 3"/>
    <property type="match status" value="1"/>
</dbReference>
<dbReference type="FunFam" id="3.40.50.300:FF:000019">
    <property type="entry name" value="Translation initiation factor IF-2"/>
    <property type="match status" value="1"/>
</dbReference>
<dbReference type="PROSITE" id="PS51722">
    <property type="entry name" value="G_TR_2"/>
    <property type="match status" value="1"/>
</dbReference>
<dbReference type="Proteomes" id="UP001630127">
    <property type="component" value="Unassembled WGS sequence"/>
</dbReference>
<keyword evidence="8" id="KW-0342">GTP-binding</keyword>
<dbReference type="InterPro" id="IPR009000">
    <property type="entry name" value="Transl_B-barrel_sf"/>
</dbReference>
<feature type="region of interest" description="Disordered" evidence="11">
    <location>
        <begin position="95"/>
        <end position="116"/>
    </location>
</feature>
<dbReference type="NCBIfam" id="TIGR00231">
    <property type="entry name" value="small_GTP"/>
    <property type="match status" value="1"/>
</dbReference>
<evidence type="ECO:0000256" key="5">
    <source>
        <dbReference type="ARBA" id="ARBA00022917"/>
    </source>
</evidence>
<organism evidence="13 14">
    <name type="scientific">Cinchona calisaya</name>
    <dbReference type="NCBI Taxonomy" id="153742"/>
    <lineage>
        <taxon>Eukaryota</taxon>
        <taxon>Viridiplantae</taxon>
        <taxon>Streptophyta</taxon>
        <taxon>Embryophyta</taxon>
        <taxon>Tracheophyta</taxon>
        <taxon>Spermatophyta</taxon>
        <taxon>Magnoliopsida</taxon>
        <taxon>eudicotyledons</taxon>
        <taxon>Gunneridae</taxon>
        <taxon>Pentapetalae</taxon>
        <taxon>asterids</taxon>
        <taxon>lamiids</taxon>
        <taxon>Gentianales</taxon>
        <taxon>Rubiaceae</taxon>
        <taxon>Cinchonoideae</taxon>
        <taxon>Cinchoneae</taxon>
        <taxon>Cinchona</taxon>
    </lineage>
</organism>
<feature type="compositionally biased region" description="Basic and acidic residues" evidence="11">
    <location>
        <begin position="536"/>
        <end position="547"/>
    </location>
</feature>
<feature type="compositionally biased region" description="Acidic residues" evidence="11">
    <location>
        <begin position="495"/>
        <end position="514"/>
    </location>
</feature>
<keyword evidence="4" id="KW-0547">Nucleotide-binding</keyword>
<dbReference type="GO" id="GO:0005739">
    <property type="term" value="C:mitochondrion"/>
    <property type="evidence" value="ECO:0007669"/>
    <property type="project" value="UniProtKB-SubCell"/>
</dbReference>
<dbReference type="Pfam" id="PF00009">
    <property type="entry name" value="GTP_EFTU"/>
    <property type="match status" value="1"/>
</dbReference>
<dbReference type="InterPro" id="IPR027417">
    <property type="entry name" value="P-loop_NTPase"/>
</dbReference>
<evidence type="ECO:0000256" key="4">
    <source>
        <dbReference type="ARBA" id="ARBA00022741"/>
    </source>
</evidence>
<reference evidence="13 14" key="1">
    <citation type="submission" date="2024-11" db="EMBL/GenBank/DDBJ databases">
        <title>A near-complete genome assembly of Cinchona calisaya.</title>
        <authorList>
            <person name="Lian D.C."/>
            <person name="Zhao X.W."/>
            <person name="Wei L."/>
        </authorList>
    </citation>
    <scope>NUCLEOTIDE SEQUENCE [LARGE SCALE GENOMIC DNA]</scope>
    <source>
        <tissue evidence="13">Nenye</tissue>
    </source>
</reference>
<dbReference type="GO" id="GO:0005525">
    <property type="term" value="F:GTP binding"/>
    <property type="evidence" value="ECO:0007669"/>
    <property type="project" value="UniProtKB-KW"/>
</dbReference>
<dbReference type="InterPro" id="IPR015760">
    <property type="entry name" value="TIF_IF2"/>
</dbReference>
<dbReference type="FunFam" id="3.40.50.10050:FF:000001">
    <property type="entry name" value="Translation initiation factor IF-2"/>
    <property type="match status" value="1"/>
</dbReference>
<evidence type="ECO:0000256" key="8">
    <source>
        <dbReference type="ARBA" id="ARBA00023134"/>
    </source>
</evidence>
<dbReference type="PANTHER" id="PTHR43381:SF20">
    <property type="entry name" value="TRANSLATION INITIATION FACTOR IF-2, MITOCHONDRIAL"/>
    <property type="match status" value="1"/>
</dbReference>
<evidence type="ECO:0000256" key="10">
    <source>
        <dbReference type="ARBA" id="ARBA00044200"/>
    </source>
</evidence>
<dbReference type="InterPro" id="IPR044145">
    <property type="entry name" value="IF2_II"/>
</dbReference>
<evidence type="ECO:0000256" key="7">
    <source>
        <dbReference type="ARBA" id="ARBA00023128"/>
    </source>
</evidence>
<feature type="region of interest" description="Disordered" evidence="11">
    <location>
        <begin position="466"/>
        <end position="551"/>
    </location>
</feature>
<evidence type="ECO:0000256" key="2">
    <source>
        <dbReference type="ARBA" id="ARBA00007733"/>
    </source>
</evidence>
<keyword evidence="7" id="KW-0496">Mitochondrion</keyword>
<name>A0ABD2XV13_9GENT</name>
<dbReference type="Gene3D" id="2.40.30.10">
    <property type="entry name" value="Translation factors"/>
    <property type="match status" value="2"/>
</dbReference>
<feature type="compositionally biased region" description="Basic residues" evidence="11">
    <location>
        <begin position="96"/>
        <end position="107"/>
    </location>
</feature>
<comment type="similarity">
    <text evidence="2">Belongs to the TRAFAC class translation factor GTPase superfamily. Classic translation factor GTPase family. IF-2 subfamily.</text>
</comment>